<dbReference type="InterPro" id="IPR003653">
    <property type="entry name" value="Peptidase_C48_C"/>
</dbReference>
<dbReference type="InterPro" id="IPR015410">
    <property type="entry name" value="DUF1985"/>
</dbReference>
<feature type="compositionally biased region" description="Basic residues" evidence="4">
    <location>
        <begin position="370"/>
        <end position="379"/>
    </location>
</feature>
<feature type="compositionally biased region" description="Polar residues" evidence="4">
    <location>
        <begin position="460"/>
        <end position="476"/>
    </location>
</feature>
<feature type="domain" description="Ubiquitin-like protease family profile" evidence="5">
    <location>
        <begin position="607"/>
        <end position="817"/>
    </location>
</feature>
<proteinExistence type="inferred from homology"/>
<feature type="region of interest" description="Disordered" evidence="4">
    <location>
        <begin position="459"/>
        <end position="504"/>
    </location>
</feature>
<keyword evidence="2" id="KW-0645">Protease</keyword>
<feature type="domain" description="DUF1985" evidence="6">
    <location>
        <begin position="71"/>
        <end position="209"/>
    </location>
</feature>
<keyword evidence="3" id="KW-0378">Hydrolase</keyword>
<feature type="region of interest" description="Disordered" evidence="4">
    <location>
        <begin position="357"/>
        <end position="383"/>
    </location>
</feature>
<dbReference type="AlphaFoldDB" id="A0A8S2A739"/>
<name>A0A8S2A739_ARAAE</name>
<organism evidence="7 8">
    <name type="scientific">Arabidopsis arenosa</name>
    <name type="common">Sand rock-cress</name>
    <name type="synonym">Cardaminopsis arenosa</name>
    <dbReference type="NCBI Taxonomy" id="38785"/>
    <lineage>
        <taxon>Eukaryota</taxon>
        <taxon>Viridiplantae</taxon>
        <taxon>Streptophyta</taxon>
        <taxon>Embryophyta</taxon>
        <taxon>Tracheophyta</taxon>
        <taxon>Spermatophyta</taxon>
        <taxon>Magnoliopsida</taxon>
        <taxon>eudicotyledons</taxon>
        <taxon>Gunneridae</taxon>
        <taxon>Pentapetalae</taxon>
        <taxon>rosids</taxon>
        <taxon>malvids</taxon>
        <taxon>Brassicales</taxon>
        <taxon>Brassicaceae</taxon>
        <taxon>Camelineae</taxon>
        <taxon>Arabidopsis</taxon>
    </lineage>
</organism>
<evidence type="ECO:0000256" key="4">
    <source>
        <dbReference type="SAM" id="MobiDB-lite"/>
    </source>
</evidence>
<dbReference type="GO" id="GO:0008234">
    <property type="term" value="F:cysteine-type peptidase activity"/>
    <property type="evidence" value="ECO:0007669"/>
    <property type="project" value="InterPro"/>
</dbReference>
<evidence type="ECO:0000259" key="5">
    <source>
        <dbReference type="Pfam" id="PF02902"/>
    </source>
</evidence>
<reference evidence="7" key="1">
    <citation type="submission" date="2021-01" db="EMBL/GenBank/DDBJ databases">
        <authorList>
            <person name="Bezrukov I."/>
        </authorList>
    </citation>
    <scope>NUCLEOTIDE SEQUENCE</scope>
</reference>
<keyword evidence="8" id="KW-1185">Reference proteome</keyword>
<gene>
    <name evidence="7" type="ORF">AARE701A_LOCUS9803</name>
</gene>
<accession>A0A8S2A739</accession>
<dbReference type="Gene3D" id="3.40.395.10">
    <property type="entry name" value="Adenoviral Proteinase, Chain A"/>
    <property type="match status" value="1"/>
</dbReference>
<evidence type="ECO:0000259" key="6">
    <source>
        <dbReference type="Pfam" id="PF09331"/>
    </source>
</evidence>
<dbReference type="Pfam" id="PF09331">
    <property type="entry name" value="DUF1985"/>
    <property type="match status" value="1"/>
</dbReference>
<feature type="region of interest" description="Disordered" evidence="4">
    <location>
        <begin position="521"/>
        <end position="554"/>
    </location>
</feature>
<evidence type="ECO:0000256" key="3">
    <source>
        <dbReference type="ARBA" id="ARBA00022801"/>
    </source>
</evidence>
<evidence type="ECO:0000256" key="2">
    <source>
        <dbReference type="ARBA" id="ARBA00022670"/>
    </source>
</evidence>
<sequence>MANVDLPSRLFADREEPAGDRVNMYFKLNTIKAVLKALTPEELDTIRPCFGKLLDIYSKPVFSGKLAHFLLTRQLNVVKRHEIWVIFAGKPIRFSLREFGLVTGLNCSPLPPLDRSLLKSPPGVTPYWFTLFGGEEYFTGEMLLAKLRRPKALSPELRVKYACLLLVDGFLSRRSYHMKIPKSHVEMIRDLDAFLAYPWGRYSFDLTMRCIKSRSLDQLAQATVAIQGFIHALVLVFVEAVPAVLSAVSAGTDPESGDEDPFPVIAMKLEPVWDLDGVDEVEVLSVLPVGENVVGIEDCSWPDEVSDPSVDLMLQQLDDGVKFKRAMFGGGIRGADVHVEPPPRVIVKRKRKLRAKASECSTSRGESSRAKKSKVRAARARFASQDSPRDVLDTATALKAALKEAQSDVYAHICVELKSMELRLERSLKDNINSAVAAAISGSVVENVLRDVGIGVGQPYNKSPCSESPSLRQTDPQPSPVVAASGNHSDQCQRPSQLQPPIVNEQNAGPVVQGAANSSIVEGTFPSESSGSRSRSPADEVNEEASTGGDCGQGQIIARDEAVAMSAKYKKLMVSDIPPMSFGDGLVIKDSELLMIPTIIPPGYPNVMDACVSVLRETLFDNTDPASDPRADLLPCKFYGSLAVLYAKFKKVKRKETFEFDPALVNEISTRCKATGRVWLSHIEHLLFPFNIDKNRWIAVHIDLTSHTLTVLDPTAAARRGSRLKPELEFICEMFPYLVRKVGGCDLMKNFPLQPLTFARNTHVSQATNLANSGMLSLLLLEAYATGGMDKAVLVNEDGMRLRAEELAVQMYEHCLGEI</sequence>
<dbReference type="EMBL" id="LR999454">
    <property type="protein sequence ID" value="CAE6013852.1"/>
    <property type="molecule type" value="Genomic_DNA"/>
</dbReference>
<dbReference type="GO" id="GO:0006508">
    <property type="term" value="P:proteolysis"/>
    <property type="evidence" value="ECO:0007669"/>
    <property type="project" value="UniProtKB-KW"/>
</dbReference>
<dbReference type="SUPFAM" id="SSF54001">
    <property type="entry name" value="Cysteine proteinases"/>
    <property type="match status" value="1"/>
</dbReference>
<protein>
    <recommendedName>
        <fullName evidence="9">Ubiquitin-like protease family profile domain-containing protein</fullName>
    </recommendedName>
</protein>
<dbReference type="Pfam" id="PF02902">
    <property type="entry name" value="Peptidase_C48"/>
    <property type="match status" value="1"/>
</dbReference>
<evidence type="ECO:0008006" key="9">
    <source>
        <dbReference type="Google" id="ProtNLM"/>
    </source>
</evidence>
<dbReference type="Proteomes" id="UP000682877">
    <property type="component" value="Chromosome 4"/>
</dbReference>
<evidence type="ECO:0000313" key="8">
    <source>
        <dbReference type="Proteomes" id="UP000682877"/>
    </source>
</evidence>
<dbReference type="PANTHER" id="PTHR48449">
    <property type="entry name" value="DUF1985 DOMAIN-CONTAINING PROTEIN"/>
    <property type="match status" value="1"/>
</dbReference>
<dbReference type="InterPro" id="IPR038765">
    <property type="entry name" value="Papain-like_cys_pep_sf"/>
</dbReference>
<evidence type="ECO:0000256" key="1">
    <source>
        <dbReference type="ARBA" id="ARBA00005234"/>
    </source>
</evidence>
<evidence type="ECO:0000313" key="7">
    <source>
        <dbReference type="EMBL" id="CAE6013852.1"/>
    </source>
</evidence>
<dbReference type="PANTHER" id="PTHR48449:SF2">
    <property type="entry name" value="UBIQUITIN-LIKE PROTEASE FAMILY PROFILE DOMAIN-CONTAINING PROTEIN"/>
    <property type="match status" value="1"/>
</dbReference>
<feature type="compositionally biased region" description="Polar residues" evidence="4">
    <location>
        <begin position="486"/>
        <end position="504"/>
    </location>
</feature>
<comment type="similarity">
    <text evidence="1">Belongs to the peptidase C48 family.</text>
</comment>